<keyword evidence="4 6" id="KW-1133">Transmembrane helix</keyword>
<feature type="transmembrane region" description="Helical" evidence="6">
    <location>
        <begin position="192"/>
        <end position="217"/>
    </location>
</feature>
<dbReference type="InterPro" id="IPR040177">
    <property type="entry name" value="SLC30A9"/>
</dbReference>
<name>A0ABQ5Q5K0_9BACT</name>
<reference evidence="8 9" key="1">
    <citation type="journal article" date="2023" name="Antonie Van Leeuwenhoek">
        <title>Mesoterricola silvestris gen. nov., sp. nov., Mesoterricola sediminis sp. nov., Geothrix oryzae sp. nov., Geothrix edaphica sp. nov., Geothrix rubra sp. nov., and Geothrix limicola sp. nov., six novel members of Acidobacteriota isolated from soils.</title>
        <authorList>
            <person name="Itoh H."/>
            <person name="Sugisawa Y."/>
            <person name="Mise K."/>
            <person name="Xu Z."/>
            <person name="Kuniyasu M."/>
            <person name="Ushijima N."/>
            <person name="Kawano K."/>
            <person name="Kobayashi E."/>
            <person name="Shiratori Y."/>
            <person name="Masuda Y."/>
            <person name="Senoo K."/>
        </authorList>
    </citation>
    <scope>NUCLEOTIDE SEQUENCE [LARGE SCALE GENOMIC DNA]</scope>
    <source>
        <strain evidence="8 9">Red803</strain>
    </source>
</reference>
<gene>
    <name evidence="8" type="ORF">GETHPA_13170</name>
</gene>
<dbReference type="PANTHER" id="PTHR13414">
    <property type="entry name" value="HUEL-CATION TRANSPORTER"/>
    <property type="match status" value="1"/>
</dbReference>
<evidence type="ECO:0000256" key="5">
    <source>
        <dbReference type="ARBA" id="ARBA00023136"/>
    </source>
</evidence>
<organism evidence="8 9">
    <name type="scientific">Geothrix rubra</name>
    <dbReference type="NCBI Taxonomy" id="2927977"/>
    <lineage>
        <taxon>Bacteria</taxon>
        <taxon>Pseudomonadati</taxon>
        <taxon>Acidobacteriota</taxon>
        <taxon>Holophagae</taxon>
        <taxon>Holophagales</taxon>
        <taxon>Holophagaceae</taxon>
        <taxon>Geothrix</taxon>
    </lineage>
</organism>
<dbReference type="InterPro" id="IPR002524">
    <property type="entry name" value="Cation_efflux"/>
</dbReference>
<keyword evidence="3 6" id="KW-0812">Transmembrane</keyword>
<dbReference type="EMBL" id="BSDD01000002">
    <property type="protein sequence ID" value="GLH69784.1"/>
    <property type="molecule type" value="Genomic_DNA"/>
</dbReference>
<evidence type="ECO:0000313" key="9">
    <source>
        <dbReference type="Proteomes" id="UP001165089"/>
    </source>
</evidence>
<evidence type="ECO:0000256" key="4">
    <source>
        <dbReference type="ARBA" id="ARBA00022989"/>
    </source>
</evidence>
<evidence type="ECO:0000256" key="3">
    <source>
        <dbReference type="ARBA" id="ARBA00022692"/>
    </source>
</evidence>
<dbReference type="InterPro" id="IPR058533">
    <property type="entry name" value="Cation_efflux_TM"/>
</dbReference>
<dbReference type="NCBIfam" id="TIGR01297">
    <property type="entry name" value="CDF"/>
    <property type="match status" value="1"/>
</dbReference>
<feature type="domain" description="Cation efflux protein transmembrane" evidence="7">
    <location>
        <begin position="10"/>
        <end position="217"/>
    </location>
</feature>
<evidence type="ECO:0000256" key="1">
    <source>
        <dbReference type="ARBA" id="ARBA00004141"/>
    </source>
</evidence>
<dbReference type="PANTHER" id="PTHR13414:SF9">
    <property type="entry name" value="PROTON-COUPLED ZINC ANTIPORTER SLC30A9, MITOCHONDRIAL"/>
    <property type="match status" value="1"/>
</dbReference>
<feature type="transmembrane region" description="Helical" evidence="6">
    <location>
        <begin position="72"/>
        <end position="93"/>
    </location>
</feature>
<feature type="transmembrane region" description="Helical" evidence="6">
    <location>
        <begin position="157"/>
        <end position="180"/>
    </location>
</feature>
<evidence type="ECO:0000256" key="6">
    <source>
        <dbReference type="SAM" id="Phobius"/>
    </source>
</evidence>
<dbReference type="SUPFAM" id="SSF161111">
    <property type="entry name" value="Cation efflux protein transmembrane domain-like"/>
    <property type="match status" value="1"/>
</dbReference>
<keyword evidence="9" id="KW-1185">Reference proteome</keyword>
<keyword evidence="5 6" id="KW-0472">Membrane</keyword>
<dbReference type="InterPro" id="IPR027469">
    <property type="entry name" value="Cation_efflux_TMD_sf"/>
</dbReference>
<dbReference type="Pfam" id="PF01545">
    <property type="entry name" value="Cation_efflux"/>
    <property type="match status" value="1"/>
</dbReference>
<comment type="subcellular location">
    <subcellularLocation>
        <location evidence="1">Membrane</location>
        <topology evidence="1">Multi-pass membrane protein</topology>
    </subcellularLocation>
</comment>
<comment type="caution">
    <text evidence="8">The sequence shown here is derived from an EMBL/GenBank/DDBJ whole genome shotgun (WGS) entry which is preliminary data.</text>
</comment>
<feature type="transmembrane region" description="Helical" evidence="6">
    <location>
        <begin position="113"/>
        <end position="136"/>
    </location>
</feature>
<sequence>MSAASTRAIALALAANGGIAVSKFAVFLLTGSSSLLTEAIHSTADCANQVLLFLGLRLGAKPAGPRHPLGHGQAAFVASFLVALLLFSMGGLYSVVEGIHKIRHPEVPHHLGWAVGLLGFAILLEGVSLRGALRAARAGRHGRSLLRHLRQSSSTELVVVVAEDIAALAGLVLALAAVLLTMGTGNPVWDGIGSVGIGLVLLAVALFVGVEVASLLLNEAPPLALRGALRGAVDEDPAVARVLNLVAVVVGSDRLMVALKVRFHDQPSGAALVAAINALERDLRGRFPQIQHLFVEPDEAD</sequence>
<dbReference type="RefSeq" id="WP_285723825.1">
    <property type="nucleotide sequence ID" value="NZ_BSDD01000002.1"/>
</dbReference>
<protein>
    <submittedName>
        <fullName evidence="8">Cation diffusion facilitator transporter</fullName>
    </submittedName>
</protein>
<evidence type="ECO:0000313" key="8">
    <source>
        <dbReference type="EMBL" id="GLH69784.1"/>
    </source>
</evidence>
<evidence type="ECO:0000256" key="2">
    <source>
        <dbReference type="ARBA" id="ARBA00022448"/>
    </source>
</evidence>
<accession>A0ABQ5Q5K0</accession>
<dbReference type="Proteomes" id="UP001165089">
    <property type="component" value="Unassembled WGS sequence"/>
</dbReference>
<dbReference type="Gene3D" id="1.20.1510.10">
    <property type="entry name" value="Cation efflux protein transmembrane domain"/>
    <property type="match status" value="1"/>
</dbReference>
<proteinExistence type="predicted"/>
<keyword evidence="2" id="KW-0813">Transport</keyword>
<evidence type="ECO:0000259" key="7">
    <source>
        <dbReference type="Pfam" id="PF01545"/>
    </source>
</evidence>